<name>A0A5C5YQA7_9BACT</name>
<dbReference type="SUPFAM" id="SSF52096">
    <property type="entry name" value="ClpP/crotonase"/>
    <property type="match status" value="1"/>
</dbReference>
<dbReference type="InterPro" id="IPR018376">
    <property type="entry name" value="Enoyl-CoA_hyd/isom_CS"/>
</dbReference>
<comment type="similarity">
    <text evidence="1 2">Belongs to the enoyl-CoA hydratase/isomerase family.</text>
</comment>
<evidence type="ECO:0000256" key="1">
    <source>
        <dbReference type="ARBA" id="ARBA00005254"/>
    </source>
</evidence>
<dbReference type="InterPro" id="IPR029045">
    <property type="entry name" value="ClpP/crotonase-like_dom_sf"/>
</dbReference>
<keyword evidence="3" id="KW-0456">Lyase</keyword>
<organism evidence="3 4">
    <name type="scientific">Posidoniimonas polymericola</name>
    <dbReference type="NCBI Taxonomy" id="2528002"/>
    <lineage>
        <taxon>Bacteria</taxon>
        <taxon>Pseudomonadati</taxon>
        <taxon>Planctomycetota</taxon>
        <taxon>Planctomycetia</taxon>
        <taxon>Pirellulales</taxon>
        <taxon>Lacipirellulaceae</taxon>
        <taxon>Posidoniimonas</taxon>
    </lineage>
</organism>
<dbReference type="GO" id="GO:0004300">
    <property type="term" value="F:enoyl-CoA hydratase activity"/>
    <property type="evidence" value="ECO:0007669"/>
    <property type="project" value="UniProtKB-EC"/>
</dbReference>
<dbReference type="Gene3D" id="3.90.226.10">
    <property type="entry name" value="2-enoyl-CoA Hydratase, Chain A, domain 1"/>
    <property type="match status" value="1"/>
</dbReference>
<dbReference type="EC" id="4.2.1.17" evidence="3"/>
<dbReference type="AlphaFoldDB" id="A0A5C5YQA7"/>
<proteinExistence type="inferred from homology"/>
<dbReference type="Pfam" id="PF00378">
    <property type="entry name" value="ECH_1"/>
    <property type="match status" value="1"/>
</dbReference>
<reference evidence="3 4" key="1">
    <citation type="submission" date="2019-02" db="EMBL/GenBank/DDBJ databases">
        <title>Deep-cultivation of Planctomycetes and their phenomic and genomic characterization uncovers novel biology.</title>
        <authorList>
            <person name="Wiegand S."/>
            <person name="Jogler M."/>
            <person name="Boedeker C."/>
            <person name="Pinto D."/>
            <person name="Vollmers J."/>
            <person name="Rivas-Marin E."/>
            <person name="Kohn T."/>
            <person name="Peeters S.H."/>
            <person name="Heuer A."/>
            <person name="Rast P."/>
            <person name="Oberbeckmann S."/>
            <person name="Bunk B."/>
            <person name="Jeske O."/>
            <person name="Meyerdierks A."/>
            <person name="Storesund J.E."/>
            <person name="Kallscheuer N."/>
            <person name="Luecker S."/>
            <person name="Lage O.M."/>
            <person name="Pohl T."/>
            <person name="Merkel B.J."/>
            <person name="Hornburger P."/>
            <person name="Mueller R.-W."/>
            <person name="Bruemmer F."/>
            <person name="Labrenz M."/>
            <person name="Spormann A.M."/>
            <person name="Op Den Camp H."/>
            <person name="Overmann J."/>
            <person name="Amann R."/>
            <person name="Jetten M.S.M."/>
            <person name="Mascher T."/>
            <person name="Medema M.H."/>
            <person name="Devos D.P."/>
            <person name="Kaster A.-K."/>
            <person name="Ovreas L."/>
            <person name="Rohde M."/>
            <person name="Galperin M.Y."/>
            <person name="Jogler C."/>
        </authorList>
    </citation>
    <scope>NUCLEOTIDE SEQUENCE [LARGE SCALE GENOMIC DNA]</scope>
    <source>
        <strain evidence="3 4">Pla123a</strain>
    </source>
</reference>
<dbReference type="InterPro" id="IPR001753">
    <property type="entry name" value="Enoyl-CoA_hydra/iso"/>
</dbReference>
<sequence length="264" mass="28085">MIMQSNAIEIRVDEPVATVTINRHQKRNALSRAMIEDLRLALSDVHQERKVRAMVLTGAGTAFCAGRDVNEMVAGGADPMADLARWGEEAEQLRDLLLEMLRLPKPIIAAVNGPAVGAGAGLVLAADIVVAAPAAEFGFPEPRLGVVAGVEAPLLAYRLGAGPASRLMLTSTPITSVEAHRTGVYHELVSNDLLWARAFEIAKQCAAGAPESLQLTKRLLLETIGEQLETQLTSGAIAAATARTTESAQQGLQAFLDKRPAEWP</sequence>
<evidence type="ECO:0000256" key="2">
    <source>
        <dbReference type="RuleBase" id="RU003707"/>
    </source>
</evidence>
<evidence type="ECO:0000313" key="3">
    <source>
        <dbReference type="EMBL" id="TWT77095.1"/>
    </source>
</evidence>
<accession>A0A5C5YQA7</accession>
<dbReference type="PANTHER" id="PTHR42964:SF1">
    <property type="entry name" value="POLYKETIDE BIOSYNTHESIS ENOYL-COA HYDRATASE PKSH-RELATED"/>
    <property type="match status" value="1"/>
</dbReference>
<dbReference type="Gene3D" id="1.10.12.10">
    <property type="entry name" value="Lyase 2-enoyl-coa Hydratase, Chain A, domain 2"/>
    <property type="match status" value="1"/>
</dbReference>
<evidence type="ECO:0000313" key="4">
    <source>
        <dbReference type="Proteomes" id="UP000318478"/>
    </source>
</evidence>
<dbReference type="PROSITE" id="PS00166">
    <property type="entry name" value="ENOYL_COA_HYDRATASE"/>
    <property type="match status" value="1"/>
</dbReference>
<gene>
    <name evidence="3" type="primary">paaF</name>
    <name evidence="3" type="ORF">Pla123a_25250</name>
</gene>
<keyword evidence="4" id="KW-1185">Reference proteome</keyword>
<dbReference type="RefSeq" id="WP_146587386.1">
    <property type="nucleotide sequence ID" value="NZ_SJPO01000005.1"/>
</dbReference>
<dbReference type="CDD" id="cd06558">
    <property type="entry name" value="crotonase-like"/>
    <property type="match status" value="1"/>
</dbReference>
<dbReference type="EMBL" id="SJPO01000005">
    <property type="protein sequence ID" value="TWT77095.1"/>
    <property type="molecule type" value="Genomic_DNA"/>
</dbReference>
<dbReference type="Proteomes" id="UP000318478">
    <property type="component" value="Unassembled WGS sequence"/>
</dbReference>
<comment type="caution">
    <text evidence="3">The sequence shown here is derived from an EMBL/GenBank/DDBJ whole genome shotgun (WGS) entry which is preliminary data.</text>
</comment>
<dbReference type="OrthoDB" id="370015at2"/>
<protein>
    <submittedName>
        <fullName evidence="3">2,3-dehydroadipyl-CoA hydratase</fullName>
        <ecNumber evidence="3">4.2.1.17</ecNumber>
    </submittedName>
</protein>
<dbReference type="InterPro" id="IPR014748">
    <property type="entry name" value="Enoyl-CoA_hydra_C"/>
</dbReference>
<dbReference type="InterPro" id="IPR051683">
    <property type="entry name" value="Enoyl-CoA_Hydratase/Isomerase"/>
</dbReference>
<dbReference type="PANTHER" id="PTHR42964">
    <property type="entry name" value="ENOYL-COA HYDRATASE"/>
    <property type="match status" value="1"/>
</dbReference>